<protein>
    <recommendedName>
        <fullName evidence="3">RNA helicase</fullName>
        <ecNumber evidence="3">3.6.4.13</ecNumber>
    </recommendedName>
</protein>
<dbReference type="GO" id="GO:0003723">
    <property type="term" value="F:RNA binding"/>
    <property type="evidence" value="ECO:0007669"/>
    <property type="project" value="UniProtKB-KW"/>
</dbReference>
<keyword evidence="4" id="KW-0547">Nucleotide-binding</keyword>
<evidence type="ECO:0000256" key="2">
    <source>
        <dbReference type="ARBA" id="ARBA00010379"/>
    </source>
</evidence>
<name>A0A6A5D9X8_SCHHA</name>
<dbReference type="PANTHER" id="PTHR47959">
    <property type="entry name" value="ATP-DEPENDENT RNA HELICASE RHLE-RELATED"/>
    <property type="match status" value="1"/>
</dbReference>
<dbReference type="InterPro" id="IPR014001">
    <property type="entry name" value="Helicase_ATP-bd"/>
</dbReference>
<evidence type="ECO:0000256" key="9">
    <source>
        <dbReference type="ARBA" id="ARBA00023242"/>
    </source>
</evidence>
<dbReference type="Gene3D" id="3.40.50.300">
    <property type="entry name" value="P-loop containing nucleotide triphosphate hydrolases"/>
    <property type="match status" value="2"/>
</dbReference>
<dbReference type="EMBL" id="AMPZ03000001">
    <property type="protein sequence ID" value="KAH9594464.1"/>
    <property type="molecule type" value="Genomic_DNA"/>
</dbReference>
<feature type="region of interest" description="Disordered" evidence="11">
    <location>
        <begin position="759"/>
        <end position="829"/>
    </location>
</feature>
<dbReference type="InterPro" id="IPR014014">
    <property type="entry name" value="RNA_helicase_DEAD_Q_motif"/>
</dbReference>
<evidence type="ECO:0000256" key="4">
    <source>
        <dbReference type="ARBA" id="ARBA00022741"/>
    </source>
</evidence>
<dbReference type="InterPro" id="IPR012541">
    <property type="entry name" value="DBP10_C"/>
</dbReference>
<dbReference type="GO" id="GO:0016787">
    <property type="term" value="F:hydrolase activity"/>
    <property type="evidence" value="ECO:0007669"/>
    <property type="project" value="UniProtKB-KW"/>
</dbReference>
<evidence type="ECO:0000256" key="1">
    <source>
        <dbReference type="ARBA" id="ARBA00004604"/>
    </source>
</evidence>
<reference evidence="12" key="4">
    <citation type="journal article" date="2022" name="PLoS Pathog.">
        <title>Chromosome-level genome of Schistosoma haematobium underpins genome-wide explorations of molecular variation.</title>
        <authorList>
            <person name="Stroehlein A.J."/>
            <person name="Korhonen P.K."/>
            <person name="Lee V.V."/>
            <person name="Ralph S.A."/>
            <person name="Mentink-Kane M."/>
            <person name="You H."/>
            <person name="McManus D.P."/>
            <person name="Tchuente L.T."/>
            <person name="Stothard J.R."/>
            <person name="Kaur P."/>
            <person name="Dudchenko O."/>
            <person name="Aiden E.L."/>
            <person name="Yang B."/>
            <person name="Yang H."/>
            <person name="Emery A.M."/>
            <person name="Webster B.L."/>
            <person name="Brindley P.J."/>
            <person name="Rollinson D."/>
            <person name="Chang B.C.H."/>
            <person name="Gasser R.B."/>
            <person name="Young N.D."/>
        </authorList>
    </citation>
    <scope>NUCLEOTIDE SEQUENCE</scope>
</reference>
<dbReference type="EC" id="3.6.4.13" evidence="3"/>
<dbReference type="Pfam" id="PF08147">
    <property type="entry name" value="DBP10CT"/>
    <property type="match status" value="1"/>
</dbReference>
<dbReference type="InterPro" id="IPR011545">
    <property type="entry name" value="DEAD/DEAH_box_helicase_dom"/>
</dbReference>
<dbReference type="RefSeq" id="XP_035588021.1">
    <property type="nucleotide sequence ID" value="XM_035730517.2"/>
</dbReference>
<evidence type="ECO:0000256" key="5">
    <source>
        <dbReference type="ARBA" id="ARBA00022801"/>
    </source>
</evidence>
<sequence>MDCDNADDDFGISEARQLVKTRNRKNRKSGGFQSMGLSAATFNGIMKKGYKIPTPIQRKAIPMILSGRDVVSMARTGSGKTAAFLIPLLEKFPCHSPAGPRALIMSPTRELAIQTLNFTKELGKFTPLKATVILGGDKMEEQFAALHKSPDIIIATPGRFLHVLMEMNLSLNSIEYVVFDEGDRLFELGFAEQLSETLKRLPRSRQTLIFSATLPKNLVEFARAGLVDPILLRLDLNSKLSQDLKLAHITCLPEEKNIILIHLLGKVIHKDEQAVVFFATKHHVESFQMLLTDLGFECTCIHSGLDPSARNLSLKKFRSRTARVLLVTDVAARGVDIPHLDNVINFHFPAQPKLFLHRVGRVARAGRRGVAYSLVDPEELPYLLDVFMFLGKEWKVCQSSNKQVEWESDCVGRAPRSIMSNLAARIESISSKNSSLESMKKVCVNAMKRFLQTRPNASWESIRRAKDLRDAHFSLPVHQIFDNSAEKEDGTSNEILGVIRQLKLPTIFEALGKHVNPEAFATMMKKRKLHDHIIARRAAQRAVGQTNNVLKNLVERKVSLTDQLGACNANDEMSDNLENIDFFVPYSRGDEATENGLSITGTKSQFYLDAAAASLDLPNDESQQVNGGVAGSHSRKVVWDRKRKRFTGMDAAQGKANMKRIKTESGVWIPASYKTDKYKLWLKKSKSDIIQETSKNTEESSSFIDASNTRKRFSKYGDVIELPDTNEVTGKQNHFFKSSTGHKSKKQQLTPKFTVIGSQKWQDRATSRQKERLQNAEERQKIRKPKGSRTFGQLRLPEQILKQRKLREKQKQRAQKNRNNNQSHKKRKH</sequence>
<dbReference type="PANTHER" id="PTHR47959:SF8">
    <property type="entry name" value="RNA HELICASE"/>
    <property type="match status" value="1"/>
</dbReference>
<evidence type="ECO:0000313" key="12">
    <source>
        <dbReference type="EMBL" id="KAH9594464.1"/>
    </source>
</evidence>
<keyword evidence="6 12" id="KW-0347">Helicase</keyword>
<keyword evidence="8" id="KW-0694">RNA-binding</keyword>
<dbReference type="SMART" id="SM00490">
    <property type="entry name" value="HELICc"/>
    <property type="match status" value="1"/>
</dbReference>
<feature type="compositionally biased region" description="Basic and acidic residues" evidence="11">
    <location>
        <begin position="761"/>
        <end position="780"/>
    </location>
</feature>
<accession>A0A6A5D9X8</accession>
<dbReference type="FunFam" id="3.40.50.300:FF:000865">
    <property type="entry name" value="ATP-dependent RNA helicase DDX54"/>
    <property type="match status" value="1"/>
</dbReference>
<comment type="catalytic activity">
    <reaction evidence="10">
        <text>ATP + H2O = ADP + phosphate + H(+)</text>
        <dbReference type="Rhea" id="RHEA:13065"/>
        <dbReference type="ChEBI" id="CHEBI:15377"/>
        <dbReference type="ChEBI" id="CHEBI:15378"/>
        <dbReference type="ChEBI" id="CHEBI:30616"/>
        <dbReference type="ChEBI" id="CHEBI:43474"/>
        <dbReference type="ChEBI" id="CHEBI:456216"/>
        <dbReference type="EC" id="3.6.4.13"/>
    </reaction>
</comment>
<dbReference type="Pfam" id="PF00270">
    <property type="entry name" value="DEAD"/>
    <property type="match status" value="1"/>
</dbReference>
<dbReference type="KEGG" id="shx:MS3_00006283"/>
<evidence type="ECO:0000256" key="8">
    <source>
        <dbReference type="ARBA" id="ARBA00022884"/>
    </source>
</evidence>
<keyword evidence="9" id="KW-0539">Nucleus</keyword>
<dbReference type="InterPro" id="IPR001650">
    <property type="entry name" value="Helicase_C-like"/>
</dbReference>
<evidence type="ECO:0000256" key="11">
    <source>
        <dbReference type="SAM" id="MobiDB-lite"/>
    </source>
</evidence>
<dbReference type="InterPro" id="IPR050079">
    <property type="entry name" value="DEAD_box_RNA_helicase"/>
</dbReference>
<organism evidence="12 13">
    <name type="scientific">Schistosoma haematobium</name>
    <name type="common">Blood fluke</name>
    <dbReference type="NCBI Taxonomy" id="6185"/>
    <lineage>
        <taxon>Eukaryota</taxon>
        <taxon>Metazoa</taxon>
        <taxon>Spiralia</taxon>
        <taxon>Lophotrochozoa</taxon>
        <taxon>Platyhelminthes</taxon>
        <taxon>Trematoda</taxon>
        <taxon>Digenea</taxon>
        <taxon>Strigeidida</taxon>
        <taxon>Schistosomatoidea</taxon>
        <taxon>Schistosomatidae</taxon>
        <taxon>Schistosoma</taxon>
    </lineage>
</organism>
<dbReference type="PROSITE" id="PS51192">
    <property type="entry name" value="HELICASE_ATP_BIND_1"/>
    <property type="match status" value="1"/>
</dbReference>
<dbReference type="CDD" id="cd18787">
    <property type="entry name" value="SF2_C_DEAD"/>
    <property type="match status" value="1"/>
</dbReference>
<dbReference type="PROSITE" id="PS51194">
    <property type="entry name" value="HELICASE_CTER"/>
    <property type="match status" value="1"/>
</dbReference>
<dbReference type="CTD" id="79039"/>
<dbReference type="Proteomes" id="UP000471633">
    <property type="component" value="Unassembled WGS sequence"/>
</dbReference>
<dbReference type="GO" id="GO:0005524">
    <property type="term" value="F:ATP binding"/>
    <property type="evidence" value="ECO:0007669"/>
    <property type="project" value="UniProtKB-KW"/>
</dbReference>
<evidence type="ECO:0000313" key="13">
    <source>
        <dbReference type="Proteomes" id="UP000471633"/>
    </source>
</evidence>
<evidence type="ECO:0000256" key="6">
    <source>
        <dbReference type="ARBA" id="ARBA00022806"/>
    </source>
</evidence>
<dbReference type="GO" id="GO:0005829">
    <property type="term" value="C:cytosol"/>
    <property type="evidence" value="ECO:0007669"/>
    <property type="project" value="TreeGrafter"/>
</dbReference>
<dbReference type="GO" id="GO:0003724">
    <property type="term" value="F:RNA helicase activity"/>
    <property type="evidence" value="ECO:0007669"/>
    <property type="project" value="UniProtKB-EC"/>
</dbReference>
<evidence type="ECO:0000256" key="3">
    <source>
        <dbReference type="ARBA" id="ARBA00012552"/>
    </source>
</evidence>
<reference evidence="12" key="2">
    <citation type="journal article" date="2019" name="Gigascience">
        <title>High-quality Schistosoma haematobium genome achieved by single-molecule and long-range sequencing.</title>
        <authorList>
            <person name="Stroehlein A.J."/>
            <person name="Korhonen P.K."/>
            <person name="Chong T.M."/>
            <person name="Lim Y.L."/>
            <person name="Chan K.G."/>
            <person name="Webster B."/>
            <person name="Rollinson D."/>
            <person name="Brindley P.J."/>
            <person name="Gasser R.B."/>
            <person name="Young N.D."/>
        </authorList>
    </citation>
    <scope>NUCLEOTIDE SEQUENCE</scope>
</reference>
<dbReference type="GO" id="GO:0005730">
    <property type="term" value="C:nucleolus"/>
    <property type="evidence" value="ECO:0007669"/>
    <property type="project" value="UniProtKB-SubCell"/>
</dbReference>
<comment type="similarity">
    <text evidence="2">Belongs to the DEAD box helicase family. DDX54/DBP10 subfamily.</text>
</comment>
<proteinExistence type="inferred from homology"/>
<gene>
    <name evidence="12" type="primary">DDX54</name>
    <name evidence="12" type="ORF">MS3_00006283</name>
</gene>
<dbReference type="GeneID" id="24587864"/>
<dbReference type="SMART" id="SM00487">
    <property type="entry name" value="DEXDc"/>
    <property type="match status" value="1"/>
</dbReference>
<dbReference type="AlphaFoldDB" id="A0A6A5D9X8"/>
<evidence type="ECO:0000256" key="7">
    <source>
        <dbReference type="ARBA" id="ARBA00022840"/>
    </source>
</evidence>
<dbReference type="PROSITE" id="PS51195">
    <property type="entry name" value="Q_MOTIF"/>
    <property type="match status" value="1"/>
</dbReference>
<comment type="subcellular location">
    <subcellularLocation>
        <location evidence="1">Nucleus</location>
        <location evidence="1">Nucleolus</location>
    </subcellularLocation>
</comment>
<dbReference type="SMART" id="SM01123">
    <property type="entry name" value="DBP10CT"/>
    <property type="match status" value="1"/>
</dbReference>
<dbReference type="CDD" id="cd17959">
    <property type="entry name" value="DEADc_DDX54"/>
    <property type="match status" value="1"/>
</dbReference>
<dbReference type="SUPFAM" id="SSF52540">
    <property type="entry name" value="P-loop containing nucleoside triphosphate hydrolases"/>
    <property type="match status" value="1"/>
</dbReference>
<dbReference type="InterPro" id="IPR027417">
    <property type="entry name" value="P-loop_NTPase"/>
</dbReference>
<reference evidence="12" key="1">
    <citation type="journal article" date="2012" name="Nat. Genet.">
        <title>Whole-genome sequence of Schistosoma haematobium.</title>
        <authorList>
            <person name="Young N.D."/>
            <person name="Jex A.R."/>
            <person name="Li B."/>
            <person name="Liu S."/>
            <person name="Yang L."/>
            <person name="Xiong Z."/>
            <person name="Li Y."/>
            <person name="Cantacessi C."/>
            <person name="Hall R.S."/>
            <person name="Xu X."/>
            <person name="Chen F."/>
            <person name="Wu X."/>
            <person name="Zerlotini A."/>
            <person name="Oliveira G."/>
            <person name="Hofmann A."/>
            <person name="Zhang G."/>
            <person name="Fang X."/>
            <person name="Kang Y."/>
            <person name="Campbell B.E."/>
            <person name="Loukas A."/>
            <person name="Ranganathan S."/>
            <person name="Rollinson D."/>
            <person name="Rinaldi G."/>
            <person name="Brindley P.J."/>
            <person name="Yang H."/>
            <person name="Wang J."/>
            <person name="Wang J."/>
            <person name="Gasser R.B."/>
        </authorList>
    </citation>
    <scope>NUCLEOTIDE SEQUENCE</scope>
</reference>
<feature type="compositionally biased region" description="Basic residues" evidence="11">
    <location>
        <begin position="802"/>
        <end position="816"/>
    </location>
</feature>
<comment type="caution">
    <text evidence="12">The sequence shown here is derived from an EMBL/GenBank/DDBJ whole genome shotgun (WGS) entry which is preliminary data.</text>
</comment>
<dbReference type="Pfam" id="PF00271">
    <property type="entry name" value="Helicase_C"/>
    <property type="match status" value="1"/>
</dbReference>
<evidence type="ECO:0000256" key="10">
    <source>
        <dbReference type="ARBA" id="ARBA00047984"/>
    </source>
</evidence>
<keyword evidence="7" id="KW-0067">ATP-binding</keyword>
<keyword evidence="13" id="KW-1185">Reference proteome</keyword>
<reference evidence="12" key="3">
    <citation type="submission" date="2021-06" db="EMBL/GenBank/DDBJ databases">
        <title>Chromosome-level genome assembly for S. haematobium.</title>
        <authorList>
            <person name="Stroehlein A.J."/>
        </authorList>
    </citation>
    <scope>NUCLEOTIDE SEQUENCE</scope>
</reference>
<dbReference type="InterPro" id="IPR033517">
    <property type="entry name" value="DDX54/DBP10_DEAD-box_helicase"/>
</dbReference>
<keyword evidence="5" id="KW-0378">Hydrolase</keyword>